<dbReference type="Proteomes" id="UP000466307">
    <property type="component" value="Unassembled WGS sequence"/>
</dbReference>
<dbReference type="InterPro" id="IPR016024">
    <property type="entry name" value="ARM-type_fold"/>
</dbReference>
<dbReference type="PRINTS" id="PR00040">
    <property type="entry name" value="HTHMERR"/>
</dbReference>
<dbReference type="InterPro" id="IPR009061">
    <property type="entry name" value="DNA-bd_dom_put_sf"/>
</dbReference>
<keyword evidence="1" id="KW-0238">DNA-binding</keyword>
<comment type="caution">
    <text evidence="3">The sequence shown here is derived from an EMBL/GenBank/DDBJ whole genome shotgun (WGS) entry which is preliminary data.</text>
</comment>
<dbReference type="GO" id="GO:0003700">
    <property type="term" value="F:DNA-binding transcription factor activity"/>
    <property type="evidence" value="ECO:0007669"/>
    <property type="project" value="InterPro"/>
</dbReference>
<gene>
    <name evidence="3" type="ORF">GYA93_02515</name>
</gene>
<dbReference type="RefSeq" id="WP_059037828.1">
    <property type="nucleotide sequence ID" value="NZ_JAADZU010000005.1"/>
</dbReference>
<dbReference type="Gene3D" id="1.10.1660.10">
    <property type="match status" value="1"/>
</dbReference>
<keyword evidence="4" id="KW-1185">Reference proteome</keyword>
<protein>
    <submittedName>
        <fullName evidence="3">MerR family transcriptional regulator</fullName>
    </submittedName>
</protein>
<dbReference type="Gene3D" id="1.25.10.10">
    <property type="entry name" value="Leucine-rich Repeat Variant"/>
    <property type="match status" value="1"/>
</dbReference>
<dbReference type="AlphaFoldDB" id="A0A7K3LJL3"/>
<sequence>MRIGEVARYSGVSTRMLRHYDSLGLVCPSGRTSGNYREYTDDDVRRIFHVEGLRSLGMSLRQIADALADPHFTPDTLVGDLIRATEERLRRERELLDRLRAVDAAAPDDWTDVLRIVALMRELTAADAGRRQRAALSPPDDALPVGLLVDAVLTEDEPNAAGALQWALSRGAHAGDDVVDGLRTGLHSDDPAVRLRAVRALAEIDGERATEVLTEALADADAQISGLAARTVGRRGGLAAVPRLLDLVIGGVTDVEAAEILGAMTSDGSGTALADRIVGELTAELAAHPADTALRIRLTQALVEIPGEAARSALRILATDADAVVARIAAASPSFRER</sequence>
<dbReference type="PROSITE" id="PS50937">
    <property type="entry name" value="HTH_MERR_2"/>
    <property type="match status" value="1"/>
</dbReference>
<dbReference type="PANTHER" id="PTHR30204:SF93">
    <property type="entry name" value="HTH MERR-TYPE DOMAIN-CONTAINING PROTEIN"/>
    <property type="match status" value="1"/>
</dbReference>
<dbReference type="Pfam" id="PF13646">
    <property type="entry name" value="HEAT_2"/>
    <property type="match status" value="1"/>
</dbReference>
<dbReference type="EMBL" id="JAADZU010000005">
    <property type="protein sequence ID" value="NDK88459.1"/>
    <property type="molecule type" value="Genomic_DNA"/>
</dbReference>
<name>A0A7K3LJL3_9ACTN</name>
<reference evidence="3 4" key="1">
    <citation type="submission" date="2020-01" db="EMBL/GenBank/DDBJ databases">
        <title>Investigation of new actinobacteria for the biodesulphurisation of diesel fuel.</title>
        <authorList>
            <person name="Athi Narayanan S.M."/>
        </authorList>
    </citation>
    <scope>NUCLEOTIDE SEQUENCE [LARGE SCALE GENOMIC DNA]</scope>
    <source>
        <strain evidence="3 4">213E</strain>
    </source>
</reference>
<dbReference type="InterPro" id="IPR004155">
    <property type="entry name" value="PBS_lyase_HEAT"/>
</dbReference>
<dbReference type="SMART" id="SM00422">
    <property type="entry name" value="HTH_MERR"/>
    <property type="match status" value="1"/>
</dbReference>
<accession>A0A7K3LJL3</accession>
<dbReference type="InterPro" id="IPR000551">
    <property type="entry name" value="MerR-type_HTH_dom"/>
</dbReference>
<evidence type="ECO:0000256" key="1">
    <source>
        <dbReference type="ARBA" id="ARBA00023125"/>
    </source>
</evidence>
<dbReference type="PANTHER" id="PTHR30204">
    <property type="entry name" value="REDOX-CYCLING DRUG-SENSING TRANSCRIPTIONAL ACTIVATOR SOXR"/>
    <property type="match status" value="1"/>
</dbReference>
<evidence type="ECO:0000259" key="2">
    <source>
        <dbReference type="PROSITE" id="PS50937"/>
    </source>
</evidence>
<dbReference type="GO" id="GO:0003677">
    <property type="term" value="F:DNA binding"/>
    <property type="evidence" value="ECO:0007669"/>
    <property type="project" value="UniProtKB-KW"/>
</dbReference>
<dbReference type="PROSITE" id="PS00552">
    <property type="entry name" value="HTH_MERR_1"/>
    <property type="match status" value="1"/>
</dbReference>
<proteinExistence type="predicted"/>
<dbReference type="SUPFAM" id="SSF48371">
    <property type="entry name" value="ARM repeat"/>
    <property type="match status" value="1"/>
</dbReference>
<dbReference type="SMART" id="SM00567">
    <property type="entry name" value="EZ_HEAT"/>
    <property type="match status" value="3"/>
</dbReference>
<evidence type="ECO:0000313" key="3">
    <source>
        <dbReference type="EMBL" id="NDK88459.1"/>
    </source>
</evidence>
<dbReference type="InterPro" id="IPR047057">
    <property type="entry name" value="MerR_fam"/>
</dbReference>
<dbReference type="SUPFAM" id="SSF46955">
    <property type="entry name" value="Putative DNA-binding domain"/>
    <property type="match status" value="1"/>
</dbReference>
<dbReference type="InterPro" id="IPR011989">
    <property type="entry name" value="ARM-like"/>
</dbReference>
<organism evidence="3 4">
    <name type="scientific">Gordonia desulfuricans</name>
    <dbReference type="NCBI Taxonomy" id="89051"/>
    <lineage>
        <taxon>Bacteria</taxon>
        <taxon>Bacillati</taxon>
        <taxon>Actinomycetota</taxon>
        <taxon>Actinomycetes</taxon>
        <taxon>Mycobacteriales</taxon>
        <taxon>Gordoniaceae</taxon>
        <taxon>Gordonia</taxon>
    </lineage>
</organism>
<dbReference type="Pfam" id="PF13411">
    <property type="entry name" value="MerR_1"/>
    <property type="match status" value="1"/>
</dbReference>
<feature type="domain" description="HTH merR-type" evidence="2">
    <location>
        <begin position="1"/>
        <end position="69"/>
    </location>
</feature>
<evidence type="ECO:0000313" key="4">
    <source>
        <dbReference type="Proteomes" id="UP000466307"/>
    </source>
</evidence>